<proteinExistence type="predicted"/>
<evidence type="ECO:0008006" key="5">
    <source>
        <dbReference type="Google" id="ProtNLM"/>
    </source>
</evidence>
<accession>A0AAW0CIB7</accession>
<feature type="transmembrane region" description="Helical" evidence="2">
    <location>
        <begin position="50"/>
        <end position="70"/>
    </location>
</feature>
<feature type="transmembrane region" description="Helical" evidence="2">
    <location>
        <begin position="82"/>
        <end position="103"/>
    </location>
</feature>
<dbReference type="EMBL" id="JAWWNJ010000016">
    <property type="protein sequence ID" value="KAK7039513.1"/>
    <property type="molecule type" value="Genomic_DNA"/>
</dbReference>
<evidence type="ECO:0000256" key="1">
    <source>
        <dbReference type="SAM" id="MobiDB-lite"/>
    </source>
</evidence>
<dbReference type="Proteomes" id="UP001362999">
    <property type="component" value="Unassembled WGS sequence"/>
</dbReference>
<keyword evidence="2" id="KW-0472">Membrane</keyword>
<dbReference type="AlphaFoldDB" id="A0AAW0CIB7"/>
<evidence type="ECO:0000256" key="2">
    <source>
        <dbReference type="SAM" id="Phobius"/>
    </source>
</evidence>
<evidence type="ECO:0000313" key="3">
    <source>
        <dbReference type="EMBL" id="KAK7039513.1"/>
    </source>
</evidence>
<keyword evidence="4" id="KW-1185">Reference proteome</keyword>
<organism evidence="3 4">
    <name type="scientific">Favolaschia claudopus</name>
    <dbReference type="NCBI Taxonomy" id="2862362"/>
    <lineage>
        <taxon>Eukaryota</taxon>
        <taxon>Fungi</taxon>
        <taxon>Dikarya</taxon>
        <taxon>Basidiomycota</taxon>
        <taxon>Agaricomycotina</taxon>
        <taxon>Agaricomycetes</taxon>
        <taxon>Agaricomycetidae</taxon>
        <taxon>Agaricales</taxon>
        <taxon>Marasmiineae</taxon>
        <taxon>Mycenaceae</taxon>
        <taxon>Favolaschia</taxon>
    </lineage>
</organism>
<reference evidence="3 4" key="1">
    <citation type="journal article" date="2024" name="J Genomics">
        <title>Draft genome sequencing and assembly of Favolaschia claudopus CIRM-BRFM 2984 isolated from oak limbs.</title>
        <authorList>
            <person name="Navarro D."/>
            <person name="Drula E."/>
            <person name="Chaduli D."/>
            <person name="Cazenave R."/>
            <person name="Ahrendt S."/>
            <person name="Wang J."/>
            <person name="Lipzen A."/>
            <person name="Daum C."/>
            <person name="Barry K."/>
            <person name="Grigoriev I.V."/>
            <person name="Favel A."/>
            <person name="Rosso M.N."/>
            <person name="Martin F."/>
        </authorList>
    </citation>
    <scope>NUCLEOTIDE SEQUENCE [LARGE SCALE GENOMIC DNA]</scope>
    <source>
        <strain evidence="3 4">CIRM-BRFM 2984</strain>
    </source>
</reference>
<gene>
    <name evidence="3" type="ORF">R3P38DRAFT_3181263</name>
</gene>
<keyword evidence="2" id="KW-1133">Transmembrane helix</keyword>
<feature type="region of interest" description="Disordered" evidence="1">
    <location>
        <begin position="1"/>
        <end position="23"/>
    </location>
</feature>
<protein>
    <recommendedName>
        <fullName evidence="5">MARVEL domain-containing protein</fullName>
    </recommendedName>
</protein>
<evidence type="ECO:0000313" key="4">
    <source>
        <dbReference type="Proteomes" id="UP001362999"/>
    </source>
</evidence>
<comment type="caution">
    <text evidence="3">The sequence shown here is derived from an EMBL/GenBank/DDBJ whole genome shotgun (WGS) entry which is preliminary data.</text>
</comment>
<feature type="transmembrane region" description="Helical" evidence="2">
    <location>
        <begin position="123"/>
        <end position="141"/>
    </location>
</feature>
<feature type="transmembrane region" description="Helical" evidence="2">
    <location>
        <begin position="161"/>
        <end position="182"/>
    </location>
</feature>
<keyword evidence="2" id="KW-0812">Transmembrane</keyword>
<sequence length="226" mass="25147">MDSENATLLLNTDDPPQPHADFIEQSSAGRSEDQQEHLCHRCAANDSGKLTLRLFLTCVAMFWCMIIFALDIGHMSIGRPTFVSVFVAIWADVTLSLLIILLYFGRRRYADHPLNRTVTQIKVLGALAISWLLLMAPIINTNVQTEDGERLWSYNHDCTRLFTAAHAFAWVLIVTLLLAAYATYRRAVKLHGTDEVAPPPPAKVSAWRLSGVADTQGLMGEGTPRI</sequence>
<name>A0AAW0CIB7_9AGAR</name>
<feature type="compositionally biased region" description="Polar residues" evidence="1">
    <location>
        <begin position="1"/>
        <end position="10"/>
    </location>
</feature>